<feature type="domain" description="Tripartite ATP-independent periplasmic transporters DctQ component" evidence="10">
    <location>
        <begin position="23"/>
        <end position="151"/>
    </location>
</feature>
<keyword evidence="2 9" id="KW-0813">Transport</keyword>
<keyword evidence="7 9" id="KW-0472">Membrane</keyword>
<evidence type="ECO:0000256" key="7">
    <source>
        <dbReference type="ARBA" id="ARBA00023136"/>
    </source>
</evidence>
<sequence length="166" mass="18479">MKNLNSWFTKAISYLVVILMVSIVATVLWQVFSRYVLLSPSSGSGEISRFLLIWLGLLGSTYCYQQNSHLSLDILARKLSAQKQAYLARFVHLMVFLFSLTVLVVGGVNLVTTTLDPVQLSAVLGVKMAYVYSVMPLTGLIFCTTALEKLFFIKNEQFISPKAIGE</sequence>
<feature type="transmembrane region" description="Helical" evidence="9">
    <location>
        <begin position="86"/>
        <end position="110"/>
    </location>
</feature>
<evidence type="ECO:0000259" key="10">
    <source>
        <dbReference type="Pfam" id="PF04290"/>
    </source>
</evidence>
<reference evidence="11" key="1">
    <citation type="submission" date="2022-01" db="EMBL/GenBank/DDBJ databases">
        <title>Colwellia maritima, isolated from seawater.</title>
        <authorList>
            <person name="Kristyanto S."/>
            <person name="Jung J."/>
            <person name="Jeon C.O."/>
        </authorList>
    </citation>
    <scope>NUCLEOTIDE SEQUENCE</scope>
    <source>
        <strain evidence="11">MSW7</strain>
    </source>
</reference>
<comment type="subcellular location">
    <subcellularLocation>
        <location evidence="1 9">Cell inner membrane</location>
        <topology evidence="1 9">Multi-pass membrane protein</topology>
    </subcellularLocation>
</comment>
<keyword evidence="4 9" id="KW-0997">Cell inner membrane</keyword>
<evidence type="ECO:0000256" key="3">
    <source>
        <dbReference type="ARBA" id="ARBA00022475"/>
    </source>
</evidence>
<evidence type="ECO:0000313" key="12">
    <source>
        <dbReference type="Proteomes" id="UP001139646"/>
    </source>
</evidence>
<evidence type="ECO:0000256" key="9">
    <source>
        <dbReference type="RuleBase" id="RU369079"/>
    </source>
</evidence>
<dbReference type="RefSeq" id="WP_242288273.1">
    <property type="nucleotide sequence ID" value="NZ_JAKKSL010000005.1"/>
</dbReference>
<dbReference type="PANTHER" id="PTHR35011:SF2">
    <property type="entry name" value="2,3-DIKETO-L-GULONATE TRAP TRANSPORTER SMALL PERMEASE PROTEIN YIAM"/>
    <property type="match status" value="1"/>
</dbReference>
<comment type="caution">
    <text evidence="11">The sequence shown here is derived from an EMBL/GenBank/DDBJ whole genome shotgun (WGS) entry which is preliminary data.</text>
</comment>
<comment type="similarity">
    <text evidence="8 9">Belongs to the TRAP transporter small permease family.</text>
</comment>
<keyword evidence="3" id="KW-1003">Cell membrane</keyword>
<dbReference type="InterPro" id="IPR055348">
    <property type="entry name" value="DctQ"/>
</dbReference>
<keyword evidence="6 9" id="KW-1133">Transmembrane helix</keyword>
<name>A0ABS9X586_9GAMM</name>
<organism evidence="11 12">
    <name type="scientific">Colwellia maritima</name>
    <dbReference type="NCBI Taxonomy" id="2912588"/>
    <lineage>
        <taxon>Bacteria</taxon>
        <taxon>Pseudomonadati</taxon>
        <taxon>Pseudomonadota</taxon>
        <taxon>Gammaproteobacteria</taxon>
        <taxon>Alteromonadales</taxon>
        <taxon>Colwelliaceae</taxon>
        <taxon>Colwellia</taxon>
    </lineage>
</organism>
<dbReference type="InterPro" id="IPR007387">
    <property type="entry name" value="TRAP_DctQ"/>
</dbReference>
<comment type="function">
    <text evidence="9">Part of the tripartite ATP-independent periplasmic (TRAP) transport system.</text>
</comment>
<evidence type="ECO:0000256" key="5">
    <source>
        <dbReference type="ARBA" id="ARBA00022692"/>
    </source>
</evidence>
<feature type="transmembrane region" description="Helical" evidence="9">
    <location>
        <begin position="12"/>
        <end position="32"/>
    </location>
</feature>
<dbReference type="Proteomes" id="UP001139646">
    <property type="component" value="Unassembled WGS sequence"/>
</dbReference>
<proteinExistence type="inferred from homology"/>
<evidence type="ECO:0000256" key="4">
    <source>
        <dbReference type="ARBA" id="ARBA00022519"/>
    </source>
</evidence>
<dbReference type="EMBL" id="JAKKSL010000005">
    <property type="protein sequence ID" value="MCI2285389.1"/>
    <property type="molecule type" value="Genomic_DNA"/>
</dbReference>
<evidence type="ECO:0000256" key="2">
    <source>
        <dbReference type="ARBA" id="ARBA00022448"/>
    </source>
</evidence>
<feature type="transmembrane region" description="Helical" evidence="9">
    <location>
        <begin position="47"/>
        <end position="65"/>
    </location>
</feature>
<accession>A0ABS9X586</accession>
<gene>
    <name evidence="11" type="ORF">L3081_20890</name>
</gene>
<keyword evidence="5 9" id="KW-0812">Transmembrane</keyword>
<feature type="transmembrane region" description="Helical" evidence="9">
    <location>
        <begin position="130"/>
        <end position="152"/>
    </location>
</feature>
<dbReference type="Pfam" id="PF04290">
    <property type="entry name" value="DctQ"/>
    <property type="match status" value="1"/>
</dbReference>
<protein>
    <recommendedName>
        <fullName evidence="9">TRAP transporter small permease protein</fullName>
    </recommendedName>
</protein>
<dbReference type="PANTHER" id="PTHR35011">
    <property type="entry name" value="2,3-DIKETO-L-GULONATE TRAP TRANSPORTER SMALL PERMEASE PROTEIN YIAM"/>
    <property type="match status" value="1"/>
</dbReference>
<evidence type="ECO:0000256" key="6">
    <source>
        <dbReference type="ARBA" id="ARBA00022989"/>
    </source>
</evidence>
<comment type="subunit">
    <text evidence="9">The complex comprises the extracytoplasmic solute receptor protein and the two transmembrane proteins.</text>
</comment>
<evidence type="ECO:0000256" key="8">
    <source>
        <dbReference type="ARBA" id="ARBA00038436"/>
    </source>
</evidence>
<evidence type="ECO:0000256" key="1">
    <source>
        <dbReference type="ARBA" id="ARBA00004429"/>
    </source>
</evidence>
<keyword evidence="12" id="KW-1185">Reference proteome</keyword>
<evidence type="ECO:0000313" key="11">
    <source>
        <dbReference type="EMBL" id="MCI2285389.1"/>
    </source>
</evidence>